<feature type="compositionally biased region" description="Basic and acidic residues" evidence="2">
    <location>
        <begin position="200"/>
        <end position="210"/>
    </location>
</feature>
<dbReference type="EMBL" id="KL584976">
    <property type="protein sequence ID" value="KEQ87837.1"/>
    <property type="molecule type" value="Genomic_DNA"/>
</dbReference>
<dbReference type="GeneID" id="40745796"/>
<feature type="compositionally biased region" description="Polar residues" evidence="2">
    <location>
        <begin position="1"/>
        <end position="10"/>
    </location>
</feature>
<feature type="coiled-coil region" evidence="1">
    <location>
        <begin position="137"/>
        <end position="171"/>
    </location>
</feature>
<dbReference type="Proteomes" id="UP000030706">
    <property type="component" value="Unassembled WGS sequence"/>
</dbReference>
<keyword evidence="4" id="KW-1185">Reference proteome</keyword>
<dbReference type="RefSeq" id="XP_029764024.1">
    <property type="nucleotide sequence ID" value="XM_029903490.1"/>
</dbReference>
<gene>
    <name evidence="3" type="ORF">M438DRAFT_332312</name>
</gene>
<protein>
    <submittedName>
        <fullName evidence="3">Uncharacterized protein</fullName>
    </submittedName>
</protein>
<evidence type="ECO:0000313" key="4">
    <source>
        <dbReference type="Proteomes" id="UP000030706"/>
    </source>
</evidence>
<feature type="compositionally biased region" description="Basic and acidic residues" evidence="2">
    <location>
        <begin position="254"/>
        <end position="270"/>
    </location>
</feature>
<evidence type="ECO:0000256" key="1">
    <source>
        <dbReference type="SAM" id="Coils"/>
    </source>
</evidence>
<accession>A0A074Y0W0</accession>
<evidence type="ECO:0000256" key="2">
    <source>
        <dbReference type="SAM" id="MobiDB-lite"/>
    </source>
</evidence>
<keyword evidence="1" id="KW-0175">Coiled coil</keyword>
<feature type="compositionally biased region" description="Basic and acidic residues" evidence="2">
    <location>
        <begin position="286"/>
        <end position="306"/>
    </location>
</feature>
<sequence length="369" mass="40700">MSDHITSPAQQAAVPTEDPPALQHGAGGHHHDDHNDAHQHQTHHEGSIHENSERIMGVFRDQMNALAEQNTPDSSEEAYKIAHMLLERAELPLAIRARAHIVLASGEMDYLYHAQEAVRIAEMGRRIYGPGKTPEARAAVENLLWEAREVLRRAERDMKELEDIRARKKAGTLKLKKGEKILYGNINDDFYKVADETAKEATSKVTDDKVTNNPADEATSNATNDGVANKSGDEDEEQWSTTEDDLNVPGPSNKTDKVHEKEAEQEKAGQEEAGQEGEPDIDDEVAPEKVTPEKVTPEKVTPEKVTPENVTPEEVTSGEETELARGVGRGRKPKGSSGLITPGNTPRAPRPSRAARYTKNYKTGEPKED</sequence>
<proteinExistence type="predicted"/>
<evidence type="ECO:0000313" key="3">
    <source>
        <dbReference type="EMBL" id="KEQ87837.1"/>
    </source>
</evidence>
<feature type="compositionally biased region" description="Acidic residues" evidence="2">
    <location>
        <begin position="273"/>
        <end position="285"/>
    </location>
</feature>
<feature type="compositionally biased region" description="Polar residues" evidence="2">
    <location>
        <begin position="211"/>
        <end position="226"/>
    </location>
</feature>
<feature type="region of interest" description="Disordered" evidence="2">
    <location>
        <begin position="200"/>
        <end position="369"/>
    </location>
</feature>
<dbReference type="OrthoDB" id="3931453at2759"/>
<reference evidence="3 4" key="1">
    <citation type="journal article" date="2014" name="BMC Genomics">
        <title>Genome sequencing of four Aureobasidium pullulans varieties: biotechnological potential, stress tolerance, and description of new species.</title>
        <authorList>
            <person name="Gostin Ar C."/>
            <person name="Ohm R.A."/>
            <person name="Kogej T."/>
            <person name="Sonjak S."/>
            <person name="Turk M."/>
            <person name="Zajc J."/>
            <person name="Zalar P."/>
            <person name="Grube M."/>
            <person name="Sun H."/>
            <person name="Han J."/>
            <person name="Sharma A."/>
            <person name="Chiniquy J."/>
            <person name="Ngan C.Y."/>
            <person name="Lipzen A."/>
            <person name="Barry K."/>
            <person name="Grigoriev I.V."/>
            <person name="Gunde-Cimerman N."/>
        </authorList>
    </citation>
    <scope>NUCLEOTIDE SEQUENCE [LARGE SCALE GENOMIC DNA]</scope>
    <source>
        <strain evidence="3 4">EXF-150</strain>
    </source>
</reference>
<feature type="compositionally biased region" description="Basic and acidic residues" evidence="2">
    <location>
        <begin position="29"/>
        <end position="48"/>
    </location>
</feature>
<dbReference type="AlphaFoldDB" id="A0A074Y0W0"/>
<dbReference type="HOGENOM" id="CLU_750015_0_0_1"/>
<feature type="region of interest" description="Disordered" evidence="2">
    <location>
        <begin position="1"/>
        <end position="48"/>
    </location>
</feature>
<name>A0A074Y0W0_AURPU</name>
<feature type="compositionally biased region" description="Acidic residues" evidence="2">
    <location>
        <begin position="233"/>
        <end position="246"/>
    </location>
</feature>
<organism evidence="3 4">
    <name type="scientific">Aureobasidium pullulans EXF-150</name>
    <dbReference type="NCBI Taxonomy" id="1043002"/>
    <lineage>
        <taxon>Eukaryota</taxon>
        <taxon>Fungi</taxon>
        <taxon>Dikarya</taxon>
        <taxon>Ascomycota</taxon>
        <taxon>Pezizomycotina</taxon>
        <taxon>Dothideomycetes</taxon>
        <taxon>Dothideomycetidae</taxon>
        <taxon>Dothideales</taxon>
        <taxon>Saccotheciaceae</taxon>
        <taxon>Aureobasidium</taxon>
    </lineage>
</organism>